<dbReference type="SUPFAM" id="SSF101898">
    <property type="entry name" value="NHL repeat"/>
    <property type="match status" value="1"/>
</dbReference>
<dbReference type="RefSeq" id="WP_196954700.1">
    <property type="nucleotide sequence ID" value="NZ_JADWYK010000004.1"/>
</dbReference>
<dbReference type="InterPro" id="IPR026444">
    <property type="entry name" value="Secre_tail"/>
</dbReference>
<gene>
    <name evidence="3" type="ORF">I5L79_08985</name>
</gene>
<accession>A0ABS0L121</accession>
<dbReference type="Proteomes" id="UP000601099">
    <property type="component" value="Unassembled WGS sequence"/>
</dbReference>
<dbReference type="PANTHER" id="PTHR35580">
    <property type="entry name" value="CELL SURFACE GLYCOPROTEIN (S-LAYER PROTEIN)-LIKE PROTEIN"/>
    <property type="match status" value="1"/>
</dbReference>
<dbReference type="Gene3D" id="2.80.10.50">
    <property type="match status" value="1"/>
</dbReference>
<reference evidence="3 4" key="1">
    <citation type="submission" date="2020-11" db="EMBL/GenBank/DDBJ databases">
        <title>Hymenobacter sp.</title>
        <authorList>
            <person name="Kim M.K."/>
        </authorList>
    </citation>
    <scope>NUCLEOTIDE SEQUENCE [LARGE SCALE GENOMIC DNA]</scope>
    <source>
        <strain evidence="3 4">BT594</strain>
    </source>
</reference>
<evidence type="ECO:0000313" key="4">
    <source>
        <dbReference type="Proteomes" id="UP000601099"/>
    </source>
</evidence>
<evidence type="ECO:0000313" key="3">
    <source>
        <dbReference type="EMBL" id="MBG8553680.1"/>
    </source>
</evidence>
<dbReference type="InterPro" id="IPR052918">
    <property type="entry name" value="Motility_Chemotaxis_Reg"/>
</dbReference>
<evidence type="ECO:0000259" key="2">
    <source>
        <dbReference type="Pfam" id="PF18962"/>
    </source>
</evidence>
<sequence length="557" mass="58048">MPIRALLPALSLVVMLLASLWPVHQAAAQAAPSWESARLVGLGSLSVDKVFDAAGNLYDAGYFTETITIGGTTLKSKGAIDVYLAKFSPTGALLWVRQLGTANDELIYGICLDAANNVYLTGTFTASLDLGNGVKLTGNSNPYNFFAFVLRYSSQGIAEWAQQNSSNDYAAAFANKASVDAAGNVVVIGLFSASLTIDNATITTSPFTTAFFLATFSSSGVLQSLVRVVEYPSLPSPVLNVVYIPTAVVAKAGAVYIVCQYAGGPVFDTGTTFESEGVNDIFVAKYTTSGSLEWVQKFGGPSIDIAWEAQVDEAGNVYIAGYFEDSISAGDITLTSNGQQDGFLAKYSPQGKPLWVRSFGSSGIDAALGLELDAAGNPFITGQFQGEVAFPPFSVTTPGTNALVAAYTPQGVVRWVQSAGGNGQVAAGSIGFDKQGDILVVGSCYGECSIGSTTLTSWDAYGGIFVARLRNNLPLATAAALPLPQGLYPNPATNLVHLPGLPTGTNVQVVDALGRIVRQAPLSPATTISVQGLAPALYILRATTAQGQKFAGRVVVE</sequence>
<evidence type="ECO:0000256" key="1">
    <source>
        <dbReference type="SAM" id="SignalP"/>
    </source>
</evidence>
<dbReference type="Pfam" id="PF18962">
    <property type="entry name" value="Por_Secre_tail"/>
    <property type="match status" value="1"/>
</dbReference>
<feature type="domain" description="Secretion system C-terminal sorting" evidence="2">
    <location>
        <begin position="487"/>
        <end position="554"/>
    </location>
</feature>
<feature type="chain" id="PRO_5047367258" evidence="1">
    <location>
        <begin position="27"/>
        <end position="557"/>
    </location>
</feature>
<keyword evidence="4" id="KW-1185">Reference proteome</keyword>
<comment type="caution">
    <text evidence="3">The sequence shown here is derived from an EMBL/GenBank/DDBJ whole genome shotgun (WGS) entry which is preliminary data.</text>
</comment>
<name>A0ABS0L121_9BACT</name>
<dbReference type="NCBIfam" id="TIGR04183">
    <property type="entry name" value="Por_Secre_tail"/>
    <property type="match status" value="1"/>
</dbReference>
<proteinExistence type="predicted"/>
<dbReference type="EMBL" id="JADWYK010000004">
    <property type="protein sequence ID" value="MBG8553680.1"/>
    <property type="molecule type" value="Genomic_DNA"/>
</dbReference>
<feature type="signal peptide" evidence="1">
    <location>
        <begin position="1"/>
        <end position="26"/>
    </location>
</feature>
<organism evidence="3 4">
    <name type="scientific">Hymenobacter guriensis</name>
    <dbReference type="NCBI Taxonomy" id="2793065"/>
    <lineage>
        <taxon>Bacteria</taxon>
        <taxon>Pseudomonadati</taxon>
        <taxon>Bacteroidota</taxon>
        <taxon>Cytophagia</taxon>
        <taxon>Cytophagales</taxon>
        <taxon>Hymenobacteraceae</taxon>
        <taxon>Hymenobacter</taxon>
    </lineage>
</organism>
<keyword evidence="1" id="KW-0732">Signal</keyword>
<dbReference type="PANTHER" id="PTHR35580:SF1">
    <property type="entry name" value="PHYTASE-LIKE DOMAIN-CONTAINING PROTEIN"/>
    <property type="match status" value="1"/>
</dbReference>
<protein>
    <submittedName>
        <fullName evidence="3">T9SS type A sorting domain-containing protein</fullName>
    </submittedName>
</protein>